<dbReference type="PROSITE" id="PS51257">
    <property type="entry name" value="PROKAR_LIPOPROTEIN"/>
    <property type="match status" value="1"/>
</dbReference>
<protein>
    <submittedName>
        <fullName evidence="3">Carbohydrate ABC transporter substrate-binding protein</fullName>
    </submittedName>
</protein>
<dbReference type="Gene3D" id="3.40.190.10">
    <property type="entry name" value="Periplasmic binding protein-like II"/>
    <property type="match status" value="2"/>
</dbReference>
<evidence type="ECO:0000256" key="1">
    <source>
        <dbReference type="ARBA" id="ARBA00008520"/>
    </source>
</evidence>
<gene>
    <name evidence="3" type="ORF">EDM22_17315</name>
</gene>
<keyword evidence="4" id="KW-1185">Reference proteome</keyword>
<evidence type="ECO:0000313" key="4">
    <source>
        <dbReference type="Proteomes" id="UP000275048"/>
    </source>
</evidence>
<dbReference type="AlphaFoldDB" id="A0A3M8A0G9"/>
<sequence>MSSIRHRRWIGPIAAAAAIGITLTGCTGDQAAQESANVDCGPYSDYGTFDSGTEVSIYGTISDVEADRLNESWADFESCTGIDVKYEPSKEFETQINVRAQGGNPPNLAIFPQPGLLAAQANAGYIKPAPDAVAANAKKFWSEDWQKYGTVDGTVYGAPLMASVKGYVWYSPSMFSDNGWEVPTTLDELLSLTEDIQKSGAVDKPWCVGFASGDATGWPGTDWVEDFVLRQQGPDVYDQWVTNEVKFTDPKIREAFDSVGDYIRNPDFVNGGLGDVNSIATTEFGDAGLPILDGTCALHHQATFYEGFWPEGTTVAPDGDVWAFLLPGTEAGANAVTGGGEIVGAYSDAPEVVALQTYLSSDTWANIRVKLGGVISANNGLDPENASSDLLKNAVGILQDPNTTFRFDASDLMPGAVGAGSFWKGMVDWIGGKSTDDTTTFIQDSWPQ</sequence>
<evidence type="ECO:0000313" key="3">
    <source>
        <dbReference type="EMBL" id="RNB44634.1"/>
    </source>
</evidence>
<dbReference type="RefSeq" id="WP_122938333.1">
    <property type="nucleotide sequence ID" value="NZ_JBHSNT010000007.1"/>
</dbReference>
<evidence type="ECO:0000256" key="2">
    <source>
        <dbReference type="ARBA" id="ARBA00022448"/>
    </source>
</evidence>
<name>A0A3M8A0G9_9MICO</name>
<keyword evidence="2" id="KW-0813">Transport</keyword>
<comment type="similarity">
    <text evidence="1">Belongs to the bacterial solute-binding protein 1 family.</text>
</comment>
<dbReference type="PANTHER" id="PTHR43649">
    <property type="entry name" value="ARABINOSE-BINDING PROTEIN-RELATED"/>
    <property type="match status" value="1"/>
</dbReference>
<comment type="caution">
    <text evidence="3">The sequence shown here is derived from an EMBL/GenBank/DDBJ whole genome shotgun (WGS) entry which is preliminary data.</text>
</comment>
<proteinExistence type="inferred from homology"/>
<dbReference type="InterPro" id="IPR050490">
    <property type="entry name" value="Bact_solute-bd_prot1"/>
</dbReference>
<dbReference type="OrthoDB" id="8663148at2"/>
<dbReference type="EMBL" id="RHHB01000058">
    <property type="protein sequence ID" value="RNB44634.1"/>
    <property type="molecule type" value="Genomic_DNA"/>
</dbReference>
<reference evidence="3 4" key="1">
    <citation type="submission" date="2018-10" db="EMBL/GenBank/DDBJ databases">
        <title>Isolation, diversity and antibacterial activity of antinobacteria from the wheat rhizosphere soil.</title>
        <authorList>
            <person name="Sun T."/>
        </authorList>
    </citation>
    <scope>NUCLEOTIDE SEQUENCE [LARGE SCALE GENOMIC DNA]</scope>
    <source>
        <strain evidence="3 4">SJ-23</strain>
    </source>
</reference>
<dbReference type="PANTHER" id="PTHR43649:SF29">
    <property type="entry name" value="OSMOPROTECTIVE COMPOUNDS-BINDING PROTEIN GGTB"/>
    <property type="match status" value="1"/>
</dbReference>
<accession>A0A3M8A0G9</accession>
<dbReference type="Proteomes" id="UP000275048">
    <property type="component" value="Unassembled WGS sequence"/>
</dbReference>
<organism evidence="3 4">
    <name type="scientific">Agromyces tardus</name>
    <dbReference type="NCBI Taxonomy" id="2583849"/>
    <lineage>
        <taxon>Bacteria</taxon>
        <taxon>Bacillati</taxon>
        <taxon>Actinomycetota</taxon>
        <taxon>Actinomycetes</taxon>
        <taxon>Micrococcales</taxon>
        <taxon>Microbacteriaceae</taxon>
        <taxon>Agromyces</taxon>
    </lineage>
</organism>
<dbReference type="SUPFAM" id="SSF53850">
    <property type="entry name" value="Periplasmic binding protein-like II"/>
    <property type="match status" value="1"/>
</dbReference>